<comment type="caution">
    <text evidence="1">The sequence shown here is derived from an EMBL/GenBank/DDBJ whole genome shotgun (WGS) entry which is preliminary data.</text>
</comment>
<dbReference type="AlphaFoldDB" id="A0A371NAA5"/>
<evidence type="ECO:0000313" key="2">
    <source>
        <dbReference type="Proteomes" id="UP000256864"/>
    </source>
</evidence>
<keyword evidence="2" id="KW-1185">Reference proteome</keyword>
<dbReference type="RefSeq" id="WP_115892829.1">
    <property type="nucleotide sequence ID" value="NZ_QREL01000004.1"/>
</dbReference>
<evidence type="ECO:0000313" key="1">
    <source>
        <dbReference type="EMBL" id="REE24602.1"/>
    </source>
</evidence>
<gene>
    <name evidence="1" type="ORF">C7452_1710</name>
</gene>
<dbReference type="EMBL" id="QREL01000004">
    <property type="protein sequence ID" value="REE24602.1"/>
    <property type="molecule type" value="Genomic_DNA"/>
</dbReference>
<reference evidence="1 2" key="1">
    <citation type="submission" date="2018-07" db="EMBL/GenBank/DDBJ databases">
        <title>Genomic Encyclopedia of Type Strains, Phase IV (KMG-IV): sequencing the most valuable type-strain genomes for metagenomic binning, comparative biology and taxonomic classification.</title>
        <authorList>
            <person name="Goeker M."/>
        </authorList>
    </citation>
    <scope>NUCLEOTIDE SEQUENCE [LARGE SCALE GENOMIC DNA]</scope>
    <source>
        <strain evidence="1 2">DSM 7466</strain>
    </source>
</reference>
<protein>
    <recommendedName>
        <fullName evidence="3">Adhesin</fullName>
    </recommendedName>
</protein>
<accession>A0A371NAA5</accession>
<evidence type="ECO:0008006" key="3">
    <source>
        <dbReference type="Google" id="ProtNLM"/>
    </source>
</evidence>
<organism evidence="1 2">
    <name type="scientific">Methanothermobacter defluvii</name>
    <dbReference type="NCBI Taxonomy" id="49339"/>
    <lineage>
        <taxon>Archaea</taxon>
        <taxon>Methanobacteriati</taxon>
        <taxon>Methanobacteriota</taxon>
        <taxon>Methanomada group</taxon>
        <taxon>Methanobacteria</taxon>
        <taxon>Methanobacteriales</taxon>
        <taxon>Methanobacteriaceae</taxon>
        <taxon>Methanothermobacter</taxon>
    </lineage>
</organism>
<sequence>MMDRMNIAGAVLLIVLVAAFIVASAAPLLQPKDKEVAQNFTLNSSEVSEVRYVTVNLESNASDVELEFTNTSERVYTVETQRNSTSPVPGVKHAVNGENLNLNITMDTGTARIILSNRYIYNITIRTKTGGLMVVLANDSRIENLNSTIQYAGGGTVLIGNSTFRNASFRVNTGGFYIADLHQNLRASGNLSTDVTIGGTALAISPDNVLRITGSVDYGGIAFEPAGLRVIRNSTSYLELEGSGKIGIINRVGLGGVNVGVFRMPVAP</sequence>
<name>A0A371NAA5_9EURY</name>
<proteinExistence type="predicted"/>
<dbReference type="Proteomes" id="UP000256864">
    <property type="component" value="Unassembled WGS sequence"/>
</dbReference>